<evidence type="ECO:0000256" key="3">
    <source>
        <dbReference type="ARBA" id="ARBA00022448"/>
    </source>
</evidence>
<dbReference type="Gene3D" id="1.10.1140.10">
    <property type="entry name" value="Bovine Mitochondrial F1-atpase, Atp Synthase Beta Chain, Chain D, domain 3"/>
    <property type="match status" value="1"/>
</dbReference>
<evidence type="ECO:0000256" key="5">
    <source>
        <dbReference type="ARBA" id="ARBA00022840"/>
    </source>
</evidence>
<protein>
    <submittedName>
        <fullName evidence="10">F0F1 ATP synthase subunit beta</fullName>
    </submittedName>
</protein>
<dbReference type="AlphaFoldDB" id="A0A929QX90"/>
<keyword evidence="3" id="KW-0813">Transport</keyword>
<evidence type="ECO:0000256" key="1">
    <source>
        <dbReference type="ARBA" id="ARBA00004370"/>
    </source>
</evidence>
<reference evidence="10" key="1">
    <citation type="submission" date="2020-04" db="EMBL/GenBank/DDBJ databases">
        <title>Deep metagenomics examines the oral microbiome during advanced dental caries in children, revealing novel taxa and co-occurrences with host molecules.</title>
        <authorList>
            <person name="Baker J.L."/>
            <person name="Morton J.T."/>
            <person name="Dinis M."/>
            <person name="Alvarez R."/>
            <person name="Tran N.C."/>
            <person name="Knight R."/>
            <person name="Edlund A."/>
        </authorList>
    </citation>
    <scope>NUCLEOTIDE SEQUENCE</scope>
    <source>
        <strain evidence="10">JCVI_32_bin.64</strain>
    </source>
</reference>
<keyword evidence="8" id="KW-0139">CF(1)</keyword>
<organism evidence="10 11">
    <name type="scientific">Schaalia georgiae</name>
    <dbReference type="NCBI Taxonomy" id="52768"/>
    <lineage>
        <taxon>Bacteria</taxon>
        <taxon>Bacillati</taxon>
        <taxon>Actinomycetota</taxon>
        <taxon>Actinomycetes</taxon>
        <taxon>Actinomycetales</taxon>
        <taxon>Actinomycetaceae</taxon>
        <taxon>Schaalia</taxon>
    </lineage>
</organism>
<sequence length="80" mass="9168">EDDKVAVARARRIEQFLSQNMYMAEKFTGVPGSTVPLSETVEAFKRIAEGRYDEVPEQAFYNCGGIDDLERNWHELQKDA</sequence>
<evidence type="ECO:0000313" key="11">
    <source>
        <dbReference type="Proteomes" id="UP000718630"/>
    </source>
</evidence>
<keyword evidence="4" id="KW-0547">Nucleotide-binding</keyword>
<dbReference type="GO" id="GO:0005524">
    <property type="term" value="F:ATP binding"/>
    <property type="evidence" value="ECO:0007669"/>
    <property type="project" value="UniProtKB-KW"/>
</dbReference>
<dbReference type="GO" id="GO:0045259">
    <property type="term" value="C:proton-transporting ATP synthase complex"/>
    <property type="evidence" value="ECO:0007669"/>
    <property type="project" value="UniProtKB-KW"/>
</dbReference>
<gene>
    <name evidence="10" type="ORF">HXK03_02055</name>
</gene>
<proteinExistence type="inferred from homology"/>
<evidence type="ECO:0000313" key="10">
    <source>
        <dbReference type="EMBL" id="MBF0939648.1"/>
    </source>
</evidence>
<evidence type="ECO:0000256" key="8">
    <source>
        <dbReference type="ARBA" id="ARBA00023196"/>
    </source>
</evidence>
<dbReference type="PANTHER" id="PTHR15184:SF71">
    <property type="entry name" value="ATP SYNTHASE SUBUNIT BETA, MITOCHONDRIAL"/>
    <property type="match status" value="1"/>
</dbReference>
<name>A0A929QX90_9ACTO</name>
<evidence type="ECO:0000256" key="2">
    <source>
        <dbReference type="ARBA" id="ARBA00008936"/>
    </source>
</evidence>
<comment type="subcellular location">
    <subcellularLocation>
        <location evidence="1">Membrane</location>
    </subcellularLocation>
</comment>
<keyword evidence="7" id="KW-0472">Membrane</keyword>
<accession>A0A929QX90</accession>
<keyword evidence="5" id="KW-0067">ATP-binding</keyword>
<comment type="similarity">
    <text evidence="2">Belongs to the ATPase alpha/beta chains family.</text>
</comment>
<dbReference type="EMBL" id="JABZFZ010000063">
    <property type="protein sequence ID" value="MBF0939648.1"/>
    <property type="molecule type" value="Genomic_DNA"/>
</dbReference>
<evidence type="ECO:0000256" key="9">
    <source>
        <dbReference type="ARBA" id="ARBA00023310"/>
    </source>
</evidence>
<dbReference type="InterPro" id="IPR024034">
    <property type="entry name" value="ATPase_F1/V1_b/a_C"/>
</dbReference>
<dbReference type="InterPro" id="IPR050053">
    <property type="entry name" value="ATPase_alpha/beta_chains"/>
</dbReference>
<evidence type="ECO:0000256" key="6">
    <source>
        <dbReference type="ARBA" id="ARBA00023065"/>
    </source>
</evidence>
<dbReference type="Proteomes" id="UP000718630">
    <property type="component" value="Unassembled WGS sequence"/>
</dbReference>
<keyword evidence="6" id="KW-0406">Ion transport</keyword>
<comment type="caution">
    <text evidence="10">The sequence shown here is derived from an EMBL/GenBank/DDBJ whole genome shotgun (WGS) entry which is preliminary data.</text>
</comment>
<feature type="non-terminal residue" evidence="10">
    <location>
        <position position="1"/>
    </location>
</feature>
<dbReference type="SUPFAM" id="SSF47917">
    <property type="entry name" value="C-terminal domain of alpha and beta subunits of F1 ATP synthase"/>
    <property type="match status" value="1"/>
</dbReference>
<dbReference type="GO" id="GO:0046933">
    <property type="term" value="F:proton-transporting ATP synthase activity, rotational mechanism"/>
    <property type="evidence" value="ECO:0007669"/>
    <property type="project" value="TreeGrafter"/>
</dbReference>
<evidence type="ECO:0000256" key="4">
    <source>
        <dbReference type="ARBA" id="ARBA00022741"/>
    </source>
</evidence>
<evidence type="ECO:0000256" key="7">
    <source>
        <dbReference type="ARBA" id="ARBA00023136"/>
    </source>
</evidence>
<dbReference type="PANTHER" id="PTHR15184">
    <property type="entry name" value="ATP SYNTHASE"/>
    <property type="match status" value="1"/>
</dbReference>
<keyword evidence="9" id="KW-0066">ATP synthesis</keyword>